<keyword evidence="3" id="KW-0521">NADP</keyword>
<accession>A0A7J6EU00</accession>
<dbReference type="Proteomes" id="UP000583929">
    <property type="component" value="Unassembled WGS sequence"/>
</dbReference>
<proteinExistence type="inferred from homology"/>
<dbReference type="PANTHER" id="PTHR43391">
    <property type="entry name" value="RETINOL DEHYDROGENASE-RELATED"/>
    <property type="match status" value="1"/>
</dbReference>
<dbReference type="EMBL" id="JAATIP010000191">
    <property type="protein sequence ID" value="KAF4361575.1"/>
    <property type="molecule type" value="Genomic_DNA"/>
</dbReference>
<dbReference type="SUPFAM" id="SSF51735">
    <property type="entry name" value="NAD(P)-binding Rossmann-fold domains"/>
    <property type="match status" value="1"/>
</dbReference>
<dbReference type="AlphaFoldDB" id="A0A7J6EU00"/>
<evidence type="ECO:0000313" key="9">
    <source>
        <dbReference type="EMBL" id="KAF4361575.1"/>
    </source>
</evidence>
<dbReference type="EMBL" id="JAATIQ010000334">
    <property type="protein sequence ID" value="KAF4361169.1"/>
    <property type="molecule type" value="Genomic_DNA"/>
</dbReference>
<feature type="transmembrane region" description="Helical" evidence="7">
    <location>
        <begin position="12"/>
        <end position="31"/>
    </location>
</feature>
<gene>
    <name evidence="9" type="ORF">F8388_007591</name>
    <name evidence="8" type="ORF">G4B88_027709</name>
</gene>
<keyword evidence="7" id="KW-0812">Transmembrane</keyword>
<evidence type="ECO:0000256" key="2">
    <source>
        <dbReference type="ARBA" id="ARBA00006484"/>
    </source>
</evidence>
<dbReference type="Proteomes" id="UP000525078">
    <property type="component" value="Unassembled WGS sequence"/>
</dbReference>
<keyword evidence="11" id="KW-1185">Reference proteome</keyword>
<sequence length="288" mass="32464">MGDWIHTLLNIAVPPIIIFLHFIILPIYIPFKFLQSIKRSLTNQENVAKKVVLITGAAQGIGEYGRRGACLALVDIKDNLEEVKRKARKLGSPDVISIVADVTKVEDCKRFIDETVHHFGQLDHLVNNAGTVILSKFEKISQISDHQSVMDVNFWGTVNSIHYGIPHLKRSKGKIVVISSICGRYPLPLVSVYNASKAALISFCETLRIEVGSTIGITGLKLRSVIPEESAEDCGKAIVRSVCRGETYLMEPRWLWWLFPMKMMFPELMDCCTRFLLKLIQQNNNKNN</sequence>
<name>A0A7J6EU00_CANSA</name>
<keyword evidence="7" id="KW-0472">Membrane</keyword>
<evidence type="ECO:0000256" key="3">
    <source>
        <dbReference type="ARBA" id="ARBA00022857"/>
    </source>
</evidence>
<comment type="similarity">
    <text evidence="2 6">Belongs to the short-chain dehydrogenases/reductases (SDR) family.</text>
</comment>
<evidence type="ECO:0000256" key="7">
    <source>
        <dbReference type="SAM" id="Phobius"/>
    </source>
</evidence>
<dbReference type="PRINTS" id="PR00081">
    <property type="entry name" value="GDHRDH"/>
</dbReference>
<dbReference type="GO" id="GO:0016491">
    <property type="term" value="F:oxidoreductase activity"/>
    <property type="evidence" value="ECO:0007669"/>
    <property type="project" value="UniProtKB-KW"/>
</dbReference>
<protein>
    <submittedName>
        <fullName evidence="8">Uncharacterized protein</fullName>
    </submittedName>
</protein>
<dbReference type="Pfam" id="PF00106">
    <property type="entry name" value="adh_short"/>
    <property type="match status" value="1"/>
</dbReference>
<evidence type="ECO:0000313" key="10">
    <source>
        <dbReference type="Proteomes" id="UP000525078"/>
    </source>
</evidence>
<dbReference type="PRINTS" id="PR00080">
    <property type="entry name" value="SDRFAMILY"/>
</dbReference>
<dbReference type="InterPro" id="IPR036291">
    <property type="entry name" value="NAD(P)-bd_dom_sf"/>
</dbReference>
<evidence type="ECO:0000256" key="1">
    <source>
        <dbReference type="ARBA" id="ARBA00004606"/>
    </source>
</evidence>
<comment type="subcellular location">
    <subcellularLocation>
        <location evidence="1">Membrane</location>
        <topology evidence="1">Single-pass type II membrane protein</topology>
    </subcellularLocation>
</comment>
<comment type="caution">
    <text evidence="8">The sequence shown here is derived from an EMBL/GenBank/DDBJ whole genome shotgun (WGS) entry which is preliminary data.</text>
</comment>
<evidence type="ECO:0000313" key="11">
    <source>
        <dbReference type="Proteomes" id="UP000583929"/>
    </source>
</evidence>
<evidence type="ECO:0000256" key="6">
    <source>
        <dbReference type="RuleBase" id="RU000363"/>
    </source>
</evidence>
<evidence type="ECO:0000313" key="8">
    <source>
        <dbReference type="EMBL" id="KAF4361169.1"/>
    </source>
</evidence>
<dbReference type="PROSITE" id="PS00061">
    <property type="entry name" value="ADH_SHORT"/>
    <property type="match status" value="1"/>
</dbReference>
<dbReference type="GO" id="GO:0016020">
    <property type="term" value="C:membrane"/>
    <property type="evidence" value="ECO:0007669"/>
    <property type="project" value="UniProtKB-SubCell"/>
</dbReference>
<dbReference type="PANTHER" id="PTHR43391:SF69">
    <property type="entry name" value="11-BETA-HYDROXYSTEROID DEHYDROGENASE-LIKE 6"/>
    <property type="match status" value="1"/>
</dbReference>
<evidence type="ECO:0000256" key="4">
    <source>
        <dbReference type="ARBA" id="ARBA00022968"/>
    </source>
</evidence>
<organism evidence="8 11">
    <name type="scientific">Cannabis sativa</name>
    <name type="common">Hemp</name>
    <name type="synonym">Marijuana</name>
    <dbReference type="NCBI Taxonomy" id="3483"/>
    <lineage>
        <taxon>Eukaryota</taxon>
        <taxon>Viridiplantae</taxon>
        <taxon>Streptophyta</taxon>
        <taxon>Embryophyta</taxon>
        <taxon>Tracheophyta</taxon>
        <taxon>Spermatophyta</taxon>
        <taxon>Magnoliopsida</taxon>
        <taxon>eudicotyledons</taxon>
        <taxon>Gunneridae</taxon>
        <taxon>Pentapetalae</taxon>
        <taxon>rosids</taxon>
        <taxon>fabids</taxon>
        <taxon>Rosales</taxon>
        <taxon>Cannabaceae</taxon>
        <taxon>Cannabis</taxon>
    </lineage>
</organism>
<dbReference type="GO" id="GO:0005829">
    <property type="term" value="C:cytosol"/>
    <property type="evidence" value="ECO:0007669"/>
    <property type="project" value="TreeGrafter"/>
</dbReference>
<evidence type="ECO:0000256" key="5">
    <source>
        <dbReference type="ARBA" id="ARBA00023002"/>
    </source>
</evidence>
<reference evidence="10 11" key="1">
    <citation type="journal article" date="2020" name="bioRxiv">
        <title>Sequence and annotation of 42 cannabis genomes reveals extensive copy number variation in cannabinoid synthesis and pathogen resistance genes.</title>
        <authorList>
            <person name="Mckernan K.J."/>
            <person name="Helbert Y."/>
            <person name="Kane L.T."/>
            <person name="Ebling H."/>
            <person name="Zhang L."/>
            <person name="Liu B."/>
            <person name="Eaton Z."/>
            <person name="Mclaughlin S."/>
            <person name="Kingan S."/>
            <person name="Baybayan P."/>
            <person name="Concepcion G."/>
            <person name="Jordan M."/>
            <person name="Riva A."/>
            <person name="Barbazuk W."/>
            <person name="Harkins T."/>
        </authorList>
    </citation>
    <scope>NUCLEOTIDE SEQUENCE [LARGE SCALE GENOMIC DNA]</scope>
    <source>
        <strain evidence="10 11">cv. Jamaican Lion 4</strain>
        <strain evidence="8">Father</strain>
        <strain evidence="9">Mother</strain>
        <tissue evidence="8">Leaf</tissue>
    </source>
</reference>
<dbReference type="InterPro" id="IPR020904">
    <property type="entry name" value="Sc_DH/Rdtase_CS"/>
</dbReference>
<dbReference type="Gene3D" id="3.40.50.720">
    <property type="entry name" value="NAD(P)-binding Rossmann-like Domain"/>
    <property type="match status" value="1"/>
</dbReference>
<keyword evidence="4" id="KW-0735">Signal-anchor</keyword>
<keyword evidence="5" id="KW-0560">Oxidoreductase</keyword>
<keyword evidence="7" id="KW-1133">Transmembrane helix</keyword>
<dbReference type="InterPro" id="IPR002347">
    <property type="entry name" value="SDR_fam"/>
</dbReference>